<dbReference type="RefSeq" id="WP_170199167.1">
    <property type="nucleotide sequence ID" value="NZ_JBIUBA010000015.1"/>
</dbReference>
<dbReference type="EMBL" id="RBXR01000001">
    <property type="protein sequence ID" value="RKT68146.1"/>
    <property type="molecule type" value="Genomic_DNA"/>
</dbReference>
<evidence type="ECO:0000313" key="2">
    <source>
        <dbReference type="Proteomes" id="UP000272729"/>
    </source>
</evidence>
<organism evidence="1 2">
    <name type="scientific">Saccharothrix variisporea</name>
    <dbReference type="NCBI Taxonomy" id="543527"/>
    <lineage>
        <taxon>Bacteria</taxon>
        <taxon>Bacillati</taxon>
        <taxon>Actinomycetota</taxon>
        <taxon>Actinomycetes</taxon>
        <taxon>Pseudonocardiales</taxon>
        <taxon>Pseudonocardiaceae</taxon>
        <taxon>Saccharothrix</taxon>
    </lineage>
</organism>
<evidence type="ECO:0000313" key="1">
    <source>
        <dbReference type="EMBL" id="RKT68146.1"/>
    </source>
</evidence>
<evidence type="ECO:0008006" key="3">
    <source>
        <dbReference type="Google" id="ProtNLM"/>
    </source>
</evidence>
<comment type="caution">
    <text evidence="1">The sequence shown here is derived from an EMBL/GenBank/DDBJ whole genome shotgun (WGS) entry which is preliminary data.</text>
</comment>
<name>A0A495X3N6_9PSEU</name>
<dbReference type="Gene3D" id="2.130.10.10">
    <property type="entry name" value="YVTN repeat-like/Quinoprotein amine dehydrogenase"/>
    <property type="match status" value="1"/>
</dbReference>
<reference evidence="1 2" key="1">
    <citation type="submission" date="2018-10" db="EMBL/GenBank/DDBJ databases">
        <title>Sequencing the genomes of 1000 actinobacteria strains.</title>
        <authorList>
            <person name="Klenk H.-P."/>
        </authorList>
    </citation>
    <scope>NUCLEOTIDE SEQUENCE [LARGE SCALE GENOMIC DNA]</scope>
    <source>
        <strain evidence="1 2">DSM 43911</strain>
    </source>
</reference>
<protein>
    <recommendedName>
        <fullName evidence="3">WD40 repeat protein</fullName>
    </recommendedName>
</protein>
<keyword evidence="2" id="KW-1185">Reference proteome</keyword>
<gene>
    <name evidence="1" type="ORF">DFJ66_1327</name>
</gene>
<proteinExistence type="predicted"/>
<dbReference type="Proteomes" id="UP000272729">
    <property type="component" value="Unassembled WGS sequence"/>
</dbReference>
<dbReference type="AlphaFoldDB" id="A0A495X3N6"/>
<dbReference type="InterPro" id="IPR011047">
    <property type="entry name" value="Quinoprotein_ADH-like_sf"/>
</dbReference>
<accession>A0A495X3N6</accession>
<dbReference type="InterPro" id="IPR015943">
    <property type="entry name" value="WD40/YVTN_repeat-like_dom_sf"/>
</dbReference>
<dbReference type="SUPFAM" id="SSF50998">
    <property type="entry name" value="Quinoprotein alcohol dehydrogenase-like"/>
    <property type="match status" value="1"/>
</dbReference>
<sequence>MDLLPCGHAARVGRSKLCEHLLVEEPPEIHRRLTGVGTEYDLVCAACAEARDLVVACEGCVERAEEEFTASPLPWLGEPGIRHLDGEAGGTRDEREWRVVPLGDRCLAPLPDGWLVLTADGLVAWGEDGSRLVGAVDVPADDTDRKPYKQRRAAVHTSPDGRFAAVVTDYGQYGTVVDLRDGSPVLALDRGGYHVDTTPFPVAFVGSTVIAATAWNRLDAFDAATGRLLTGRDLSQRYSGYFHGALHPSPDGRWLVCDSWVWSPAGTPHVVDLDAWLHGGRPFAPEDGRKLSQRWYAWDQPIAWVDERTIAIQRIGHDDEAMLPGVELYTVPEHRLKGLLAGPDGPMWAHGGLLYVATEAGLEVWDPGQGARTAVVEGFRPQAHNPATGAFARLSGGRLTTWTPTGWGRMPA</sequence>